<name>A0A026WE16_OOCBI</name>
<reference evidence="1 2" key="1">
    <citation type="journal article" date="2014" name="Curr. Biol.">
        <title>The genome of the clonal raider ant Cerapachys biroi.</title>
        <authorList>
            <person name="Oxley P.R."/>
            <person name="Ji L."/>
            <person name="Fetter-Pruneda I."/>
            <person name="McKenzie S.K."/>
            <person name="Li C."/>
            <person name="Hu H."/>
            <person name="Zhang G."/>
            <person name="Kronauer D.J."/>
        </authorList>
    </citation>
    <scope>NUCLEOTIDE SEQUENCE [LARGE SCALE GENOMIC DNA]</scope>
</reference>
<accession>A0A026WE16</accession>
<organism evidence="1 2">
    <name type="scientific">Ooceraea biroi</name>
    <name type="common">Clonal raider ant</name>
    <name type="synonym">Cerapachys biroi</name>
    <dbReference type="NCBI Taxonomy" id="2015173"/>
    <lineage>
        <taxon>Eukaryota</taxon>
        <taxon>Metazoa</taxon>
        <taxon>Ecdysozoa</taxon>
        <taxon>Arthropoda</taxon>
        <taxon>Hexapoda</taxon>
        <taxon>Insecta</taxon>
        <taxon>Pterygota</taxon>
        <taxon>Neoptera</taxon>
        <taxon>Endopterygota</taxon>
        <taxon>Hymenoptera</taxon>
        <taxon>Apocrita</taxon>
        <taxon>Aculeata</taxon>
        <taxon>Formicoidea</taxon>
        <taxon>Formicidae</taxon>
        <taxon>Dorylinae</taxon>
        <taxon>Ooceraea</taxon>
    </lineage>
</organism>
<dbReference type="EMBL" id="KK107293">
    <property type="protein sequence ID" value="EZA53274.1"/>
    <property type="molecule type" value="Genomic_DNA"/>
</dbReference>
<dbReference type="AlphaFoldDB" id="A0A026WE16"/>
<gene>
    <name evidence="1" type="ORF">X777_06353</name>
</gene>
<evidence type="ECO:0000313" key="2">
    <source>
        <dbReference type="Proteomes" id="UP000053097"/>
    </source>
</evidence>
<protein>
    <submittedName>
        <fullName evidence="1">Uncharacterized protein</fullName>
    </submittedName>
</protein>
<dbReference type="Proteomes" id="UP000053097">
    <property type="component" value="Unassembled WGS sequence"/>
</dbReference>
<keyword evidence="2" id="KW-1185">Reference proteome</keyword>
<feature type="non-terminal residue" evidence="1">
    <location>
        <position position="1"/>
    </location>
</feature>
<sequence>LNYGDALHLLHQMHHIELRGPTNRARLGGTRAGHAMIEAISFPTARRRKSLHFSRKTNKNEAGIETSSRCRNAAYYAIKCRRVENFSTKPFIHLNLNISKSLNGKTIYLSGKLKEQLPDFMDMSIFLISPYSIAASQDKAISQNVINTAASHKDITRISDLLHPQELLRLVLDKILDLCRL</sequence>
<proteinExistence type="predicted"/>
<evidence type="ECO:0000313" key="1">
    <source>
        <dbReference type="EMBL" id="EZA53274.1"/>
    </source>
</evidence>